<keyword evidence="4 8" id="KW-0238">DNA-binding</keyword>
<feature type="DNA-binding region" description="Homeobox" evidence="8">
    <location>
        <begin position="235"/>
        <end position="294"/>
    </location>
</feature>
<reference evidence="14" key="2">
    <citation type="submission" date="2022-06" db="UniProtKB">
        <authorList>
            <consortium name="EnsemblMetazoa"/>
        </authorList>
    </citation>
    <scope>IDENTIFICATION</scope>
    <source>
        <strain evidence="14">DF5081</strain>
    </source>
</reference>
<evidence type="ECO:0000259" key="12">
    <source>
        <dbReference type="PROSITE" id="PS50071"/>
    </source>
</evidence>
<dbReference type="CDD" id="cd00086">
    <property type="entry name" value="homeodomain"/>
    <property type="match status" value="1"/>
</dbReference>
<sequence>MSFISSSSSSPYSNFSTALNSPTPILLSLDSAETLSPPSTSSCFYGVPDYSQCHASDYTMPPHQFAGDYSTSVNPYFASFQQFQAYNNCWMGQNVYNTSYPTPPSTPPDDETNAPDPTKDELSESTEFPDFVDTIELCKQIRETMKTDGISQVEFAKNVLNRGQGTFSQILKCPKPWKELDAGRRVYVQMKRWLEQSQEVRVAMAKGKGGKECKENKDVVPEAQNKRKSPDTYKEKRHRFVFKASQKNRLESEFLSNKHPTPVQLRRLAKEIGLGYDQVQVFFLNQRRRQGRRSGDN</sequence>
<dbReference type="AlphaFoldDB" id="A0A8R1DPI0"/>
<dbReference type="Pfam" id="PF00046">
    <property type="entry name" value="Homeodomain"/>
    <property type="match status" value="1"/>
</dbReference>
<feature type="region of interest" description="Disordered" evidence="11">
    <location>
        <begin position="100"/>
        <end position="125"/>
    </location>
</feature>
<feature type="region of interest" description="Disordered" evidence="11">
    <location>
        <begin position="211"/>
        <end position="235"/>
    </location>
</feature>
<proteinExistence type="inferred from homology"/>
<dbReference type="Gene3D" id="1.10.10.60">
    <property type="entry name" value="Homeodomain-like"/>
    <property type="match status" value="1"/>
</dbReference>
<dbReference type="Pfam" id="PF02376">
    <property type="entry name" value="CUT"/>
    <property type="match status" value="1"/>
</dbReference>
<evidence type="ECO:0000313" key="14">
    <source>
        <dbReference type="EnsemblMetazoa" id="CJA07998.1"/>
    </source>
</evidence>
<keyword evidence="6 10" id="KW-0804">Transcription</keyword>
<evidence type="ECO:0000256" key="3">
    <source>
        <dbReference type="ARBA" id="ARBA00023015"/>
    </source>
</evidence>
<feature type="compositionally biased region" description="Basic and acidic residues" evidence="11">
    <location>
        <begin position="211"/>
        <end position="234"/>
    </location>
</feature>
<dbReference type="Gene3D" id="1.10.260.40">
    <property type="entry name" value="lambda repressor-like DNA-binding domains"/>
    <property type="match status" value="1"/>
</dbReference>
<dbReference type="SMART" id="SM00389">
    <property type="entry name" value="HOX"/>
    <property type="match status" value="1"/>
</dbReference>
<dbReference type="PROSITE" id="PS50071">
    <property type="entry name" value="HOMEOBOX_2"/>
    <property type="match status" value="1"/>
</dbReference>
<evidence type="ECO:0000256" key="4">
    <source>
        <dbReference type="ARBA" id="ARBA00023125"/>
    </source>
</evidence>
<organism evidence="14 15">
    <name type="scientific">Caenorhabditis japonica</name>
    <dbReference type="NCBI Taxonomy" id="281687"/>
    <lineage>
        <taxon>Eukaryota</taxon>
        <taxon>Metazoa</taxon>
        <taxon>Ecdysozoa</taxon>
        <taxon>Nematoda</taxon>
        <taxon>Chromadorea</taxon>
        <taxon>Rhabditida</taxon>
        <taxon>Rhabditina</taxon>
        <taxon>Rhabditomorpha</taxon>
        <taxon>Rhabditoidea</taxon>
        <taxon>Rhabditidae</taxon>
        <taxon>Peloderinae</taxon>
        <taxon>Caenorhabditis</taxon>
    </lineage>
</organism>
<keyword evidence="3 10" id="KW-0805">Transcription regulation</keyword>
<dbReference type="PANTHER" id="PTHR14057">
    <property type="entry name" value="TRANSCRIPTION FACTOR ONECUT"/>
    <property type="match status" value="1"/>
</dbReference>
<dbReference type="GO" id="GO:0000981">
    <property type="term" value="F:DNA-binding transcription factor activity, RNA polymerase II-specific"/>
    <property type="evidence" value="ECO:0007669"/>
    <property type="project" value="TreeGrafter"/>
</dbReference>
<evidence type="ECO:0000256" key="7">
    <source>
        <dbReference type="ARBA" id="ARBA00023242"/>
    </source>
</evidence>
<dbReference type="InterPro" id="IPR009057">
    <property type="entry name" value="Homeodomain-like_sf"/>
</dbReference>
<keyword evidence="7 8" id="KW-0539">Nucleus</keyword>
<evidence type="ECO:0000313" key="15">
    <source>
        <dbReference type="Proteomes" id="UP000005237"/>
    </source>
</evidence>
<name>A0A8R1DPI0_CAEJA</name>
<keyword evidence="5 8" id="KW-0371">Homeobox</keyword>
<evidence type="ECO:0000256" key="5">
    <source>
        <dbReference type="ARBA" id="ARBA00023155"/>
    </source>
</evidence>
<dbReference type="InterPro" id="IPR001356">
    <property type="entry name" value="HD"/>
</dbReference>
<reference evidence="15" key="1">
    <citation type="submission" date="2010-08" db="EMBL/GenBank/DDBJ databases">
        <authorList>
            <consortium name="Caenorhabditis japonica Sequencing Consortium"/>
            <person name="Wilson R.K."/>
        </authorList>
    </citation>
    <scope>NUCLEOTIDE SEQUENCE [LARGE SCALE GENOMIC DNA]</scope>
    <source>
        <strain evidence="15">DF5081</strain>
    </source>
</reference>
<dbReference type="PROSITE" id="PS51042">
    <property type="entry name" value="CUT"/>
    <property type="match status" value="1"/>
</dbReference>
<evidence type="ECO:0000256" key="11">
    <source>
        <dbReference type="SAM" id="MobiDB-lite"/>
    </source>
</evidence>
<dbReference type="OMA" id="CKQIRET"/>
<evidence type="ECO:0000259" key="13">
    <source>
        <dbReference type="PROSITE" id="PS51042"/>
    </source>
</evidence>
<dbReference type="SMART" id="SM01109">
    <property type="entry name" value="CUT"/>
    <property type="match status" value="1"/>
</dbReference>
<feature type="domain" description="CUT" evidence="13">
    <location>
        <begin position="123"/>
        <end position="209"/>
    </location>
</feature>
<comment type="subcellular location">
    <subcellularLocation>
        <location evidence="1 8 9">Nucleus</location>
    </subcellularLocation>
</comment>
<evidence type="ECO:0000256" key="8">
    <source>
        <dbReference type="PROSITE-ProRule" id="PRU00108"/>
    </source>
</evidence>
<dbReference type="PANTHER" id="PTHR14057:SF32">
    <property type="entry name" value="HOMEOBOX PROTEIN CEH-21-RELATED"/>
    <property type="match status" value="1"/>
</dbReference>
<comment type="similarity">
    <text evidence="2 10">Belongs to the CUT homeobox family.</text>
</comment>
<dbReference type="Proteomes" id="UP000005237">
    <property type="component" value="Unassembled WGS sequence"/>
</dbReference>
<evidence type="ECO:0000256" key="2">
    <source>
        <dbReference type="ARBA" id="ARBA00008190"/>
    </source>
</evidence>
<dbReference type="GO" id="GO:0000978">
    <property type="term" value="F:RNA polymerase II cis-regulatory region sequence-specific DNA binding"/>
    <property type="evidence" value="ECO:0007669"/>
    <property type="project" value="TreeGrafter"/>
</dbReference>
<dbReference type="InterPro" id="IPR010982">
    <property type="entry name" value="Lambda_DNA-bd_dom_sf"/>
</dbReference>
<evidence type="ECO:0000256" key="1">
    <source>
        <dbReference type="ARBA" id="ARBA00004123"/>
    </source>
</evidence>
<evidence type="ECO:0000256" key="10">
    <source>
        <dbReference type="RuleBase" id="RU361129"/>
    </source>
</evidence>
<dbReference type="EnsemblMetazoa" id="CJA07998.1">
    <property type="protein sequence ID" value="CJA07998.1"/>
    <property type="gene ID" value="WBGene00127202"/>
</dbReference>
<dbReference type="InterPro" id="IPR003350">
    <property type="entry name" value="CUT_dom"/>
</dbReference>
<dbReference type="SUPFAM" id="SSF46689">
    <property type="entry name" value="Homeodomain-like"/>
    <property type="match status" value="1"/>
</dbReference>
<evidence type="ECO:0000256" key="9">
    <source>
        <dbReference type="RuleBase" id="RU000682"/>
    </source>
</evidence>
<dbReference type="GO" id="GO:0005634">
    <property type="term" value="C:nucleus"/>
    <property type="evidence" value="ECO:0007669"/>
    <property type="project" value="UniProtKB-SubCell"/>
</dbReference>
<keyword evidence="15" id="KW-1185">Reference proteome</keyword>
<accession>A0A8R1DPI0</accession>
<evidence type="ECO:0000256" key="6">
    <source>
        <dbReference type="ARBA" id="ARBA00023163"/>
    </source>
</evidence>
<dbReference type="SUPFAM" id="SSF47413">
    <property type="entry name" value="lambda repressor-like DNA-binding domains"/>
    <property type="match status" value="1"/>
</dbReference>
<protein>
    <recommendedName>
        <fullName evidence="10">One cut domain family member</fullName>
    </recommendedName>
</protein>
<feature type="domain" description="Homeobox" evidence="12">
    <location>
        <begin position="233"/>
        <end position="293"/>
    </location>
</feature>
<dbReference type="InterPro" id="IPR051649">
    <property type="entry name" value="CUT_Homeobox"/>
</dbReference>